<dbReference type="InterPro" id="IPR000515">
    <property type="entry name" value="MetI-like"/>
</dbReference>
<evidence type="ECO:0000256" key="1">
    <source>
        <dbReference type="ARBA" id="ARBA00004651"/>
    </source>
</evidence>
<feature type="transmembrane region" description="Helical" evidence="7">
    <location>
        <begin position="269"/>
        <end position="290"/>
    </location>
</feature>
<feature type="transmembrane region" description="Helical" evidence="7">
    <location>
        <begin position="105"/>
        <end position="124"/>
    </location>
</feature>
<keyword evidence="2 7" id="KW-0813">Transport</keyword>
<evidence type="ECO:0000256" key="6">
    <source>
        <dbReference type="ARBA" id="ARBA00023136"/>
    </source>
</evidence>
<keyword evidence="3" id="KW-1003">Cell membrane</keyword>
<accession>A0ABU3GE53</accession>
<dbReference type="PANTHER" id="PTHR43744:SF12">
    <property type="entry name" value="ABC TRANSPORTER PERMEASE PROTEIN MG189-RELATED"/>
    <property type="match status" value="1"/>
</dbReference>
<keyword evidence="4 7" id="KW-0812">Transmembrane</keyword>
<feature type="compositionally biased region" description="Polar residues" evidence="8">
    <location>
        <begin position="1"/>
        <end position="12"/>
    </location>
</feature>
<dbReference type="Gene3D" id="1.10.3720.10">
    <property type="entry name" value="MetI-like"/>
    <property type="match status" value="1"/>
</dbReference>
<evidence type="ECO:0000256" key="7">
    <source>
        <dbReference type="RuleBase" id="RU363032"/>
    </source>
</evidence>
<evidence type="ECO:0000259" key="9">
    <source>
        <dbReference type="PROSITE" id="PS50928"/>
    </source>
</evidence>
<proteinExistence type="inferred from homology"/>
<evidence type="ECO:0000313" key="11">
    <source>
        <dbReference type="Proteomes" id="UP001251849"/>
    </source>
</evidence>
<evidence type="ECO:0000256" key="4">
    <source>
        <dbReference type="ARBA" id="ARBA00022692"/>
    </source>
</evidence>
<comment type="caution">
    <text evidence="10">The sequence shown here is derived from an EMBL/GenBank/DDBJ whole genome shotgun (WGS) entry which is preliminary data.</text>
</comment>
<feature type="transmembrane region" description="Helical" evidence="7">
    <location>
        <begin position="211"/>
        <end position="236"/>
    </location>
</feature>
<comment type="subcellular location">
    <subcellularLocation>
        <location evidence="1 7">Cell membrane</location>
        <topology evidence="1 7">Multi-pass membrane protein</topology>
    </subcellularLocation>
</comment>
<dbReference type="CDD" id="cd06261">
    <property type="entry name" value="TM_PBP2"/>
    <property type="match status" value="1"/>
</dbReference>
<keyword evidence="11" id="KW-1185">Reference proteome</keyword>
<evidence type="ECO:0000256" key="8">
    <source>
        <dbReference type="SAM" id="MobiDB-lite"/>
    </source>
</evidence>
<keyword evidence="5 7" id="KW-1133">Transmembrane helix</keyword>
<sequence length="305" mass="32904">MTTLDSPAQTTPPVVPKSRSRRSRRAEQSFSGRRSASGQRALLYAIAIAAVGAYVFPLLFLLNTALKTSEEFVADPIGPTQSFAIGNFVEAWEAGNFGAYFFNSLLYTLVAGVISTVAALLLAFPVARGYIAGSKAFWPAFFVVSLFLPNALTAQFQLMLELGLYGSQLGYILLQGASLGVGPLLIMGYLRSIPRDLDEAAAIDGCGYFRYLLTFIVPLARPVIITVFVLQCIGTWNDIILATIYLADPAKYPVTVGLFAFKGQYSNDWALLAAAVLLVAIPLILLYAFVQKYIIAGVTDGALKT</sequence>
<feature type="transmembrane region" description="Helical" evidence="7">
    <location>
        <begin position="136"/>
        <end position="157"/>
    </location>
</feature>
<protein>
    <submittedName>
        <fullName evidence="10">Carbohydrate ABC transporter permease</fullName>
    </submittedName>
</protein>
<dbReference type="Proteomes" id="UP001251849">
    <property type="component" value="Unassembled WGS sequence"/>
</dbReference>
<dbReference type="SUPFAM" id="SSF161098">
    <property type="entry name" value="MetI-like"/>
    <property type="match status" value="1"/>
</dbReference>
<dbReference type="PANTHER" id="PTHR43744">
    <property type="entry name" value="ABC TRANSPORTER PERMEASE PROTEIN MG189-RELATED-RELATED"/>
    <property type="match status" value="1"/>
</dbReference>
<keyword evidence="6 7" id="KW-0472">Membrane</keyword>
<feature type="region of interest" description="Disordered" evidence="8">
    <location>
        <begin position="1"/>
        <end position="32"/>
    </location>
</feature>
<organism evidence="10 11">
    <name type="scientific">Microbacterium gawkjiense</name>
    <dbReference type="NCBI Taxonomy" id="3067309"/>
    <lineage>
        <taxon>Bacteria</taxon>
        <taxon>Bacillati</taxon>
        <taxon>Actinomycetota</taxon>
        <taxon>Actinomycetes</taxon>
        <taxon>Micrococcales</taxon>
        <taxon>Microbacteriaceae</taxon>
        <taxon>Microbacterium</taxon>
    </lineage>
</organism>
<dbReference type="Pfam" id="PF00528">
    <property type="entry name" value="BPD_transp_1"/>
    <property type="match status" value="1"/>
</dbReference>
<dbReference type="InterPro" id="IPR035906">
    <property type="entry name" value="MetI-like_sf"/>
</dbReference>
<feature type="transmembrane region" description="Helical" evidence="7">
    <location>
        <begin position="169"/>
        <end position="190"/>
    </location>
</feature>
<evidence type="ECO:0000256" key="3">
    <source>
        <dbReference type="ARBA" id="ARBA00022475"/>
    </source>
</evidence>
<name>A0ABU3GE53_9MICO</name>
<evidence type="ECO:0000256" key="2">
    <source>
        <dbReference type="ARBA" id="ARBA00022448"/>
    </source>
</evidence>
<gene>
    <name evidence="10" type="ORF">Q9S71_14715</name>
</gene>
<reference evidence="10 11" key="1">
    <citation type="submission" date="2023-08" db="EMBL/GenBank/DDBJ databases">
        <title>Microbacterium aquilitoris sp. nov. and Microbacterium gwkjibeachense sp. nov., isolated from beach.</title>
        <authorList>
            <person name="Lee S.D."/>
            <person name="Yang H."/>
            <person name="Kim I."/>
        </authorList>
    </citation>
    <scope>NUCLEOTIDE SEQUENCE [LARGE SCALE GENOMIC DNA]</scope>
    <source>
        <strain evidence="10 11">KSW4-11</strain>
    </source>
</reference>
<evidence type="ECO:0000256" key="5">
    <source>
        <dbReference type="ARBA" id="ARBA00022989"/>
    </source>
</evidence>
<comment type="similarity">
    <text evidence="7">Belongs to the binding-protein-dependent transport system permease family.</text>
</comment>
<feature type="domain" description="ABC transmembrane type-1" evidence="9">
    <location>
        <begin position="101"/>
        <end position="290"/>
    </location>
</feature>
<evidence type="ECO:0000313" key="10">
    <source>
        <dbReference type="EMBL" id="MDT3318078.1"/>
    </source>
</evidence>
<dbReference type="EMBL" id="JAUZVV010000003">
    <property type="protein sequence ID" value="MDT3318078.1"/>
    <property type="molecule type" value="Genomic_DNA"/>
</dbReference>
<feature type="transmembrane region" description="Helical" evidence="7">
    <location>
        <begin position="41"/>
        <end position="62"/>
    </location>
</feature>
<dbReference type="PROSITE" id="PS50928">
    <property type="entry name" value="ABC_TM1"/>
    <property type="match status" value="1"/>
</dbReference>
<dbReference type="RefSeq" id="WP_311863358.1">
    <property type="nucleotide sequence ID" value="NZ_JAUZVV010000003.1"/>
</dbReference>